<dbReference type="OrthoDB" id="25571at2759"/>
<dbReference type="InterPro" id="IPR014892">
    <property type="entry name" value="RPA_C"/>
</dbReference>
<dbReference type="Gene3D" id="2.40.50.140">
    <property type="entry name" value="Nucleic acid-binding proteins"/>
    <property type="match status" value="1"/>
</dbReference>
<protein>
    <submittedName>
        <fullName evidence="4">Replication protein A 32 kDa subunit-like</fullName>
    </submittedName>
</protein>
<evidence type="ECO:0000313" key="3">
    <source>
        <dbReference type="Proteomes" id="UP000694866"/>
    </source>
</evidence>
<comment type="similarity">
    <text evidence="1">Belongs to the replication factor A protein 2 family.</text>
</comment>
<evidence type="ECO:0000259" key="2">
    <source>
        <dbReference type="Pfam" id="PF08784"/>
    </source>
</evidence>
<accession>A0A9R1U0E7</accession>
<dbReference type="Pfam" id="PF08784">
    <property type="entry name" value="RPA_C"/>
    <property type="match status" value="1"/>
</dbReference>
<organism evidence="3 4">
    <name type="scientific">Fopius arisanus</name>
    <dbReference type="NCBI Taxonomy" id="64838"/>
    <lineage>
        <taxon>Eukaryota</taxon>
        <taxon>Metazoa</taxon>
        <taxon>Ecdysozoa</taxon>
        <taxon>Arthropoda</taxon>
        <taxon>Hexapoda</taxon>
        <taxon>Insecta</taxon>
        <taxon>Pterygota</taxon>
        <taxon>Neoptera</taxon>
        <taxon>Endopterygota</taxon>
        <taxon>Hymenoptera</taxon>
        <taxon>Apocrita</taxon>
        <taxon>Ichneumonoidea</taxon>
        <taxon>Braconidae</taxon>
        <taxon>Opiinae</taxon>
        <taxon>Fopius</taxon>
    </lineage>
</organism>
<sequence>MSGKTWSEVAASYDATFDMPVDALRWGIRPMMIAPLLRESPESLKKFGTTRAAIFRIVAVVKSISKDSTTISVELEDETAKTTARGPLHHDFYPPMEVQVGKYAALHGVVKKTEAGEPYFFIYTMRPVTSYGECFNHLLEVVASLADLKREKAEWVADIDEPIPQGLDSDQTQIYEIIKDADEDDWGIERSILKEQVPSLSSSQVDTILDILIGKGHIYTTHTDDHFKVV</sequence>
<name>A0A9R1U0E7_9HYME</name>
<dbReference type="RefSeq" id="XP_011302686.1">
    <property type="nucleotide sequence ID" value="XM_011304384.1"/>
</dbReference>
<dbReference type="InterPro" id="IPR036390">
    <property type="entry name" value="WH_DNA-bd_sf"/>
</dbReference>
<dbReference type="Gene3D" id="1.10.10.10">
    <property type="entry name" value="Winged helix-like DNA-binding domain superfamily/Winged helix DNA-binding domain"/>
    <property type="match status" value="1"/>
</dbReference>
<dbReference type="KEGG" id="fas:105266328"/>
<dbReference type="InterPro" id="IPR036388">
    <property type="entry name" value="WH-like_DNA-bd_sf"/>
</dbReference>
<keyword evidence="3" id="KW-1185">Reference proteome</keyword>
<proteinExistence type="inferred from homology"/>
<feature type="domain" description="Replication protein A C-terminal" evidence="2">
    <location>
        <begin position="165"/>
        <end position="224"/>
    </location>
</feature>
<evidence type="ECO:0000256" key="1">
    <source>
        <dbReference type="ARBA" id="ARBA00007815"/>
    </source>
</evidence>
<dbReference type="GeneID" id="105266328"/>
<dbReference type="InterPro" id="IPR012340">
    <property type="entry name" value="NA-bd_OB-fold"/>
</dbReference>
<dbReference type="SUPFAM" id="SSF46785">
    <property type="entry name" value="Winged helix' DNA-binding domain"/>
    <property type="match status" value="1"/>
</dbReference>
<gene>
    <name evidence="4" type="primary">LOC105266328</name>
</gene>
<dbReference type="Proteomes" id="UP000694866">
    <property type="component" value="Unplaced"/>
</dbReference>
<reference evidence="4" key="1">
    <citation type="submission" date="2025-08" db="UniProtKB">
        <authorList>
            <consortium name="RefSeq"/>
        </authorList>
    </citation>
    <scope>IDENTIFICATION</scope>
    <source>
        <strain evidence="4">USDA-PBARC FA_bdor</strain>
        <tissue evidence="4">Whole organism</tissue>
    </source>
</reference>
<dbReference type="AlphaFoldDB" id="A0A9R1U0E7"/>
<evidence type="ECO:0000313" key="4">
    <source>
        <dbReference type="RefSeq" id="XP_011302686.1"/>
    </source>
</evidence>